<reference evidence="3" key="1">
    <citation type="submission" date="2022-06" db="EMBL/GenBank/DDBJ databases">
        <title>Complete genome sequence of Streptomyces nigrescens HEK616.</title>
        <authorList>
            <person name="Asamizu S."/>
            <person name="Onaka H."/>
        </authorList>
    </citation>
    <scope>NUCLEOTIDE SEQUENCE</scope>
    <source>
        <strain evidence="3">HEK616</strain>
    </source>
</reference>
<proteinExistence type="predicted"/>
<keyword evidence="2" id="KW-0812">Transmembrane</keyword>
<accession>A0ABN6QT50</accession>
<feature type="region of interest" description="Disordered" evidence="1">
    <location>
        <begin position="1"/>
        <end position="59"/>
    </location>
</feature>
<keyword evidence="2" id="KW-0472">Membrane</keyword>
<evidence type="ECO:0000256" key="1">
    <source>
        <dbReference type="SAM" id="MobiDB-lite"/>
    </source>
</evidence>
<gene>
    <name evidence="3" type="ORF">HEK616_28410</name>
</gene>
<organism evidence="3 4">
    <name type="scientific">Streptomyces nigrescens</name>
    <dbReference type="NCBI Taxonomy" id="1920"/>
    <lineage>
        <taxon>Bacteria</taxon>
        <taxon>Bacillati</taxon>
        <taxon>Actinomycetota</taxon>
        <taxon>Actinomycetes</taxon>
        <taxon>Kitasatosporales</taxon>
        <taxon>Streptomycetaceae</taxon>
        <taxon>Streptomyces</taxon>
    </lineage>
</organism>
<feature type="compositionally biased region" description="Basic and acidic residues" evidence="1">
    <location>
        <begin position="127"/>
        <end position="154"/>
    </location>
</feature>
<keyword evidence="2" id="KW-1133">Transmembrane helix</keyword>
<sequence>MQGIPHIASTPHDGRLSSVPPARREPYTAQHTGQDMTPRMPPRGAAPRVTPAARRPEAEASQLPVFIGQSGWRRWTVQGVALAVGCGCLGYLLFVGTLISGLRQPVGTHPPSMNAPVPAGPDTGGSQHDHGVPARAEAHRPLARAHADRDDHHRPPAGRSAPSAGGPKQ</sequence>
<dbReference type="EMBL" id="AP026073">
    <property type="protein sequence ID" value="BDM69354.1"/>
    <property type="molecule type" value="Genomic_DNA"/>
</dbReference>
<evidence type="ECO:0000313" key="3">
    <source>
        <dbReference type="EMBL" id="BDM69354.1"/>
    </source>
</evidence>
<evidence type="ECO:0000313" key="4">
    <source>
        <dbReference type="Proteomes" id="UP001059597"/>
    </source>
</evidence>
<name>A0ABN6QT50_STRNI</name>
<dbReference type="Proteomes" id="UP001059597">
    <property type="component" value="Chromosome"/>
</dbReference>
<feature type="transmembrane region" description="Helical" evidence="2">
    <location>
        <begin position="80"/>
        <end position="102"/>
    </location>
</feature>
<evidence type="ECO:0000256" key="2">
    <source>
        <dbReference type="SAM" id="Phobius"/>
    </source>
</evidence>
<evidence type="ECO:0008006" key="5">
    <source>
        <dbReference type="Google" id="ProtNLM"/>
    </source>
</evidence>
<protein>
    <recommendedName>
        <fullName evidence="5">Integral membrane protein</fullName>
    </recommendedName>
</protein>
<feature type="compositionally biased region" description="Low complexity" evidence="1">
    <location>
        <begin position="42"/>
        <end position="53"/>
    </location>
</feature>
<feature type="region of interest" description="Disordered" evidence="1">
    <location>
        <begin position="109"/>
        <end position="169"/>
    </location>
</feature>
<keyword evidence="4" id="KW-1185">Reference proteome</keyword>